<reference evidence="10" key="1">
    <citation type="submission" date="2020-11" db="EMBL/GenBank/DDBJ databases">
        <authorList>
            <person name="Tran Van P."/>
        </authorList>
    </citation>
    <scope>NUCLEOTIDE SEQUENCE</scope>
</reference>
<keyword evidence="9" id="KW-0030">Aminoacyl-tRNA synthetase</keyword>
<dbReference type="GO" id="GO:0000049">
    <property type="term" value="F:tRNA binding"/>
    <property type="evidence" value="ECO:0007669"/>
    <property type="project" value="UniProtKB-KW"/>
</dbReference>
<evidence type="ECO:0000256" key="7">
    <source>
        <dbReference type="ARBA" id="ARBA00022884"/>
    </source>
</evidence>
<dbReference type="PRINTS" id="PR00980">
    <property type="entry name" value="TRNASYNTHALA"/>
</dbReference>
<sequence>MIKAISSTPDERHRLFTDPGFRNAFKREWRKRSASPFPKALEDMWIVDSPVKSHIGKNFKELAKEENKVPEVHFMDLMAEYDTKIRWKCDTANHREKQRVEMLGHKHMLPGFNDSGAHNVNMAFHDGALQALRLSLRHPDAFPAEEAISRLTKKAADFLGIDAGELKPGKRADVAEAISWAWELLTEVYGVDPNLLYVTVFEGDADSGLEKDKEAFDLWLKHVPADRILDGNLKDNFWEMGEVGPCGPCSEIHIDLRPESEKLKQAGHELVNKDHPLVIEIWNLVFIQFNRKANGQLDPLPDKHIDTGMGFERLCMVLQNKQSNYDTDVFEPLIKGVEKVSQVAYGQAVDTDMAIRVVVDHLRAVSFAIADGQMPSNTGAGYVIRRILRRAISYAYRFLNLKQPFLYELSDLLVEQFKDVYKGVKEQQDLIKNILKEEEQSFLHTIEGGMQRIHQIIASKQEQGEDCIEGQKLFELYDTFGFPLDLSQIIAREKNMDVDIDGFEKELEKQRERSRHSAKLSFGDWMLVDERDLNEPFTGYDHLEDE</sequence>
<evidence type="ECO:0000256" key="3">
    <source>
        <dbReference type="ARBA" id="ARBA00022555"/>
    </source>
</evidence>
<organism evidence="10">
    <name type="scientific">Cyprideis torosa</name>
    <dbReference type="NCBI Taxonomy" id="163714"/>
    <lineage>
        <taxon>Eukaryota</taxon>
        <taxon>Metazoa</taxon>
        <taxon>Ecdysozoa</taxon>
        <taxon>Arthropoda</taxon>
        <taxon>Crustacea</taxon>
        <taxon>Oligostraca</taxon>
        <taxon>Ostracoda</taxon>
        <taxon>Podocopa</taxon>
        <taxon>Podocopida</taxon>
        <taxon>Cytherocopina</taxon>
        <taxon>Cytheroidea</taxon>
        <taxon>Cytherideidae</taxon>
        <taxon>Cyprideis</taxon>
    </lineage>
</organism>
<gene>
    <name evidence="10" type="ORF">CTOB1V02_LOCUS11066</name>
</gene>
<dbReference type="Gene3D" id="3.30.930.10">
    <property type="entry name" value="Bira Bifunctional Protein, Domain 2"/>
    <property type="match status" value="1"/>
</dbReference>
<dbReference type="Pfam" id="PF01411">
    <property type="entry name" value="tRNA-synt_2c"/>
    <property type="match status" value="1"/>
</dbReference>
<dbReference type="PROSITE" id="PS50860">
    <property type="entry name" value="AA_TRNA_LIGASE_II_ALA"/>
    <property type="match status" value="1"/>
</dbReference>
<keyword evidence="6" id="KW-0067">ATP-binding</keyword>
<dbReference type="AlphaFoldDB" id="A0A7R8WK40"/>
<evidence type="ECO:0000256" key="6">
    <source>
        <dbReference type="ARBA" id="ARBA00022840"/>
    </source>
</evidence>
<dbReference type="InterPro" id="IPR045864">
    <property type="entry name" value="aa-tRNA-synth_II/BPL/LPL"/>
</dbReference>
<dbReference type="InterPro" id="IPR002318">
    <property type="entry name" value="Ala-tRNA-lgiase_IIc"/>
</dbReference>
<evidence type="ECO:0000256" key="1">
    <source>
        <dbReference type="ARBA" id="ARBA00008226"/>
    </source>
</evidence>
<keyword evidence="7" id="KW-0694">RNA-binding</keyword>
<dbReference type="GO" id="GO:0004813">
    <property type="term" value="F:alanine-tRNA ligase activity"/>
    <property type="evidence" value="ECO:0007669"/>
    <property type="project" value="UniProtKB-EC"/>
</dbReference>
<dbReference type="GO" id="GO:0005524">
    <property type="term" value="F:ATP binding"/>
    <property type="evidence" value="ECO:0007669"/>
    <property type="project" value="UniProtKB-KW"/>
</dbReference>
<dbReference type="SUPFAM" id="SSF101353">
    <property type="entry name" value="Putative anticodon-binding domain of alanyl-tRNA synthetase (AlaRS)"/>
    <property type="match status" value="1"/>
</dbReference>
<evidence type="ECO:0000256" key="9">
    <source>
        <dbReference type="ARBA" id="ARBA00023146"/>
    </source>
</evidence>
<name>A0A7R8WK40_9CRUS</name>
<evidence type="ECO:0000313" key="10">
    <source>
        <dbReference type="EMBL" id="CAD7233243.1"/>
    </source>
</evidence>
<dbReference type="PANTHER" id="PTHR11777:SF9">
    <property type="entry name" value="ALANINE--TRNA LIGASE, CYTOPLASMIC"/>
    <property type="match status" value="1"/>
</dbReference>
<dbReference type="InterPro" id="IPR018165">
    <property type="entry name" value="Ala-tRNA-synth_IIc_core"/>
</dbReference>
<evidence type="ECO:0000256" key="2">
    <source>
        <dbReference type="ARBA" id="ARBA00013168"/>
    </source>
</evidence>
<dbReference type="InterPro" id="IPR018162">
    <property type="entry name" value="Ala-tRNA-ligase_IIc_anticod-bd"/>
</dbReference>
<evidence type="ECO:0000256" key="4">
    <source>
        <dbReference type="ARBA" id="ARBA00022598"/>
    </source>
</evidence>
<dbReference type="InterPro" id="IPR018164">
    <property type="entry name" value="Ala-tRNA-synth_IIc_N"/>
</dbReference>
<keyword evidence="5" id="KW-0547">Nucleotide-binding</keyword>
<evidence type="ECO:0000256" key="8">
    <source>
        <dbReference type="ARBA" id="ARBA00022917"/>
    </source>
</evidence>
<dbReference type="InterPro" id="IPR050058">
    <property type="entry name" value="Ala-tRNA_ligase"/>
</dbReference>
<proteinExistence type="inferred from homology"/>
<dbReference type="OrthoDB" id="2423964at2759"/>
<keyword evidence="3" id="KW-0820">tRNA-binding</keyword>
<dbReference type="GO" id="GO:0005737">
    <property type="term" value="C:cytoplasm"/>
    <property type="evidence" value="ECO:0007669"/>
    <property type="project" value="InterPro"/>
</dbReference>
<dbReference type="GO" id="GO:0002161">
    <property type="term" value="F:aminoacyl-tRNA deacylase activity"/>
    <property type="evidence" value="ECO:0007669"/>
    <property type="project" value="TreeGrafter"/>
</dbReference>
<dbReference type="PANTHER" id="PTHR11777">
    <property type="entry name" value="ALANYL-TRNA SYNTHETASE"/>
    <property type="match status" value="1"/>
</dbReference>
<evidence type="ECO:0000256" key="5">
    <source>
        <dbReference type="ARBA" id="ARBA00022741"/>
    </source>
</evidence>
<keyword evidence="8" id="KW-0648">Protein biosynthesis</keyword>
<dbReference type="EC" id="6.1.1.7" evidence="2"/>
<dbReference type="EMBL" id="OB665894">
    <property type="protein sequence ID" value="CAD7233243.1"/>
    <property type="molecule type" value="Genomic_DNA"/>
</dbReference>
<keyword evidence="4" id="KW-0436">Ligase</keyword>
<accession>A0A7R8WK40</accession>
<protein>
    <recommendedName>
        <fullName evidence="2">alanine--tRNA ligase</fullName>
        <ecNumber evidence="2">6.1.1.7</ecNumber>
    </recommendedName>
</protein>
<comment type="similarity">
    <text evidence="1">Belongs to the class-II aminoacyl-tRNA synthetase family.</text>
</comment>
<dbReference type="SUPFAM" id="SSF55681">
    <property type="entry name" value="Class II aaRS and biotin synthetases"/>
    <property type="match status" value="1"/>
</dbReference>
<dbReference type="GO" id="GO:0006419">
    <property type="term" value="P:alanyl-tRNA aminoacylation"/>
    <property type="evidence" value="ECO:0007669"/>
    <property type="project" value="InterPro"/>
</dbReference>
<feature type="non-terminal residue" evidence="10">
    <location>
        <position position="1"/>
    </location>
</feature>